<dbReference type="EMBL" id="JAZDUF010000001">
    <property type="protein sequence ID" value="MEE3849664.1"/>
    <property type="molecule type" value="Genomic_DNA"/>
</dbReference>
<evidence type="ECO:0000313" key="2">
    <source>
        <dbReference type="Proteomes" id="UP001347146"/>
    </source>
</evidence>
<proteinExistence type="predicted"/>
<reference evidence="1 2" key="1">
    <citation type="submission" date="2024-01" db="EMBL/GenBank/DDBJ databases">
        <title>Draft genome sequence of Gordonia sp. LSe1-13.</title>
        <authorList>
            <person name="Suphannarot A."/>
            <person name="Mingma R."/>
        </authorList>
    </citation>
    <scope>NUCLEOTIDE SEQUENCE [LARGE SCALE GENOMIC DNA]</scope>
    <source>
        <strain evidence="1 2">LSe1-13</strain>
    </source>
</reference>
<name>A0ABU7M977_9ACTN</name>
<dbReference type="Proteomes" id="UP001347146">
    <property type="component" value="Unassembled WGS sequence"/>
</dbReference>
<comment type="caution">
    <text evidence="1">The sequence shown here is derived from an EMBL/GenBank/DDBJ whole genome shotgun (WGS) entry which is preliminary data.</text>
</comment>
<keyword evidence="2" id="KW-1185">Reference proteome</keyword>
<dbReference type="RefSeq" id="WP_330431287.1">
    <property type="nucleotide sequence ID" value="NZ_JAZDUF010000001.1"/>
</dbReference>
<organism evidence="1 2">
    <name type="scientific">Gordonia sesuvii</name>
    <dbReference type="NCBI Taxonomy" id="3116777"/>
    <lineage>
        <taxon>Bacteria</taxon>
        <taxon>Bacillati</taxon>
        <taxon>Actinomycetota</taxon>
        <taxon>Actinomycetes</taxon>
        <taxon>Mycobacteriales</taxon>
        <taxon>Gordoniaceae</taxon>
        <taxon>Gordonia</taxon>
    </lineage>
</organism>
<evidence type="ECO:0008006" key="3">
    <source>
        <dbReference type="Google" id="ProtNLM"/>
    </source>
</evidence>
<gene>
    <name evidence="1" type="ORF">VZC37_04935</name>
</gene>
<protein>
    <recommendedName>
        <fullName evidence="3">Ferredoxin</fullName>
    </recommendedName>
</protein>
<accession>A0ABU7M977</accession>
<evidence type="ECO:0000313" key="1">
    <source>
        <dbReference type="EMBL" id="MEE3849664.1"/>
    </source>
</evidence>
<sequence>MLDEVSCDSCSNRVLVEKYSPEHTSIQWIDPDSSACRVFAQQRDCADGSPGKVQRTCSMLRATIDRLADAGTIPISSRSYPTPGRIH</sequence>